<dbReference type="InterPro" id="IPR012394">
    <property type="entry name" value="Aldehyde_DH_NAD(P)"/>
</dbReference>
<evidence type="ECO:0000256" key="5">
    <source>
        <dbReference type="RuleBase" id="RU003345"/>
    </source>
</evidence>
<dbReference type="PIRSF" id="PIRSF036492">
    <property type="entry name" value="ALDH"/>
    <property type="match status" value="1"/>
</dbReference>
<dbReference type="Proteomes" id="UP001589647">
    <property type="component" value="Unassembled WGS sequence"/>
</dbReference>
<keyword evidence="8" id="KW-1185">Reference proteome</keyword>
<proteinExistence type="inferred from homology"/>
<name>A0ABV5IHX1_9ACTN</name>
<evidence type="ECO:0000256" key="1">
    <source>
        <dbReference type="ARBA" id="ARBA00009986"/>
    </source>
</evidence>
<reference evidence="7 8" key="1">
    <citation type="submission" date="2024-09" db="EMBL/GenBank/DDBJ databases">
        <authorList>
            <person name="Sun Q."/>
            <person name="Mori K."/>
        </authorList>
    </citation>
    <scope>NUCLEOTIDE SEQUENCE [LARGE SCALE GENOMIC DNA]</scope>
    <source>
        <strain evidence="7 8">CCM 3426</strain>
    </source>
</reference>
<dbReference type="Gene3D" id="3.40.605.10">
    <property type="entry name" value="Aldehyde Dehydrogenase, Chain A, domain 1"/>
    <property type="match status" value="1"/>
</dbReference>
<dbReference type="EMBL" id="JBHMEI010000016">
    <property type="protein sequence ID" value="MFB9204122.1"/>
    <property type="molecule type" value="Genomic_DNA"/>
</dbReference>
<dbReference type="InterPro" id="IPR016163">
    <property type="entry name" value="Ald_DH_C"/>
</dbReference>
<feature type="active site" evidence="4">
    <location>
        <position position="235"/>
    </location>
</feature>
<dbReference type="PROSITE" id="PS00687">
    <property type="entry name" value="ALDEHYDE_DEHYDR_GLU"/>
    <property type="match status" value="1"/>
</dbReference>
<dbReference type="InterPro" id="IPR016162">
    <property type="entry name" value="Ald_DH_N"/>
</dbReference>
<evidence type="ECO:0000313" key="8">
    <source>
        <dbReference type="Proteomes" id="UP001589647"/>
    </source>
</evidence>
<feature type="domain" description="Aldehyde dehydrogenase" evidence="6">
    <location>
        <begin position="5"/>
        <end position="452"/>
    </location>
</feature>
<evidence type="ECO:0000313" key="7">
    <source>
        <dbReference type="EMBL" id="MFB9204122.1"/>
    </source>
</evidence>
<gene>
    <name evidence="7" type="ORF">ACFFV7_23215</name>
</gene>
<keyword evidence="2 3" id="KW-0560">Oxidoreductase</keyword>
<dbReference type="Gene3D" id="3.40.309.10">
    <property type="entry name" value="Aldehyde Dehydrogenase, Chain A, domain 2"/>
    <property type="match status" value="1"/>
</dbReference>
<dbReference type="PANTHER" id="PTHR11699">
    <property type="entry name" value="ALDEHYDE DEHYDROGENASE-RELATED"/>
    <property type="match status" value="1"/>
</dbReference>
<evidence type="ECO:0000259" key="6">
    <source>
        <dbReference type="Pfam" id="PF00171"/>
    </source>
</evidence>
<evidence type="ECO:0000256" key="3">
    <source>
        <dbReference type="PIRNR" id="PIRNR036492"/>
    </source>
</evidence>
<dbReference type="InterPro" id="IPR029510">
    <property type="entry name" value="Ald_DH_CS_GLU"/>
</dbReference>
<dbReference type="InterPro" id="IPR016161">
    <property type="entry name" value="Ald_DH/histidinol_DH"/>
</dbReference>
<organism evidence="7 8">
    <name type="scientific">Nonomuraea spiralis</name>
    <dbReference type="NCBI Taxonomy" id="46182"/>
    <lineage>
        <taxon>Bacteria</taxon>
        <taxon>Bacillati</taxon>
        <taxon>Actinomycetota</taxon>
        <taxon>Actinomycetes</taxon>
        <taxon>Streptosporangiales</taxon>
        <taxon>Streptosporangiaceae</taxon>
        <taxon>Nonomuraea</taxon>
    </lineage>
</organism>
<evidence type="ECO:0000256" key="4">
    <source>
        <dbReference type="PROSITE-ProRule" id="PRU10007"/>
    </source>
</evidence>
<dbReference type="SUPFAM" id="SSF53720">
    <property type="entry name" value="ALDH-like"/>
    <property type="match status" value="1"/>
</dbReference>
<evidence type="ECO:0000256" key="2">
    <source>
        <dbReference type="ARBA" id="ARBA00023002"/>
    </source>
</evidence>
<dbReference type="RefSeq" id="WP_189648924.1">
    <property type="nucleotide sequence ID" value="NZ_BMRC01000008.1"/>
</dbReference>
<dbReference type="CDD" id="cd07099">
    <property type="entry name" value="ALDH_DDALDH"/>
    <property type="match status" value="1"/>
</dbReference>
<dbReference type="InterPro" id="IPR015590">
    <property type="entry name" value="Aldehyde_DH_dom"/>
</dbReference>
<comment type="caution">
    <text evidence="7">The sequence shown here is derived from an EMBL/GenBank/DDBJ whole genome shotgun (WGS) entry which is preliminary data.</text>
</comment>
<comment type="similarity">
    <text evidence="1 3 5">Belongs to the aldehyde dehydrogenase family.</text>
</comment>
<dbReference type="Pfam" id="PF00171">
    <property type="entry name" value="Aldedh"/>
    <property type="match status" value="1"/>
</dbReference>
<protein>
    <recommendedName>
        <fullName evidence="3">Aldehyde dehydrogenase</fullName>
    </recommendedName>
</protein>
<sequence length="490" mass="51948">MTTLTFDSLNPATGEVVGSHPKHDARAVHEAVGRAEAATTWWAALPPGERRRRLLDFKAVLTGRLRELAALVHEETGKPVGDATLEIVLAVTHLDWAARNAAKVLGPRRVATGMMGLNLAATLEYLPLGVVGVIGPWNYPVFTPMGSIAYALAAGNAVVFKPSELTPGVGVRLAELFAESVPEQPVLQTVTGLGETGAALAADPRLGKVAFTGSTATAKRVMAACAENLTPLVAECGGKDAFIVDADADLAAAADACLWGAMSNAGQTCAGVERVYVVDSVYEPFLRELSGRAAEVKAGEDYGPITMPAQIDIIRRHIDDATKSGKVVTGGRDSVRAPFVDPVIVEDVPEDSPAVREETFGPTITVRRTRDVQEALELANASAYGLAGTIFSRDARRATRLARAMRTGMTAVNSVISFAGVPALPFGGVGDSGFGRIHGADGLREFTRPKAVSRQRFALPGMNLTSFRRGPGELERLIRLVTFLHGRRKR</sequence>
<accession>A0ABV5IHX1</accession>